<accession>A0ACB9YM54</accession>
<protein>
    <submittedName>
        <fullName evidence="1">Uncharacterized protein</fullName>
    </submittedName>
</protein>
<keyword evidence="2" id="KW-1185">Reference proteome</keyword>
<evidence type="ECO:0000313" key="2">
    <source>
        <dbReference type="Proteomes" id="UP001497700"/>
    </source>
</evidence>
<name>A0ACB9YM54_9PEZI</name>
<dbReference type="Proteomes" id="UP001497700">
    <property type="component" value="Unassembled WGS sequence"/>
</dbReference>
<proteinExistence type="predicted"/>
<evidence type="ECO:0000313" key="1">
    <source>
        <dbReference type="EMBL" id="KAI4860238.1"/>
    </source>
</evidence>
<gene>
    <name evidence="1" type="ORF">F4820DRAFT_453116</name>
</gene>
<comment type="caution">
    <text evidence="1">The sequence shown here is derived from an EMBL/GenBank/DDBJ whole genome shotgun (WGS) entry which is preliminary data.</text>
</comment>
<dbReference type="EMBL" id="MU393594">
    <property type="protein sequence ID" value="KAI4860238.1"/>
    <property type="molecule type" value="Genomic_DNA"/>
</dbReference>
<sequence length="225" mass="25552">MPFSMVDAIAINLGLGYGDILANPVKLKEFNQNSVTQENLSKPRRPGYLPSHRVLRRGVPQYVRYYGGDQRNYNRMLEDTVDEALEIAQVDRRTEDDDVRGRCPWCPTDFEVRAWQDMGAEGPPTDPRAPSPRAVQVTFALVELPALLVWPREVALVLDAVSEDRSLRRQLCRIEVLHHSLIMCYHAPTTAEKAAVMEARAAETAEVARKYKVNQEHVDAWTRAL</sequence>
<organism evidence="1 2">
    <name type="scientific">Hypoxylon rubiginosum</name>
    <dbReference type="NCBI Taxonomy" id="110542"/>
    <lineage>
        <taxon>Eukaryota</taxon>
        <taxon>Fungi</taxon>
        <taxon>Dikarya</taxon>
        <taxon>Ascomycota</taxon>
        <taxon>Pezizomycotina</taxon>
        <taxon>Sordariomycetes</taxon>
        <taxon>Xylariomycetidae</taxon>
        <taxon>Xylariales</taxon>
        <taxon>Hypoxylaceae</taxon>
        <taxon>Hypoxylon</taxon>
    </lineage>
</organism>
<reference evidence="1 2" key="1">
    <citation type="journal article" date="2022" name="New Phytol.">
        <title>Ecological generalism drives hyperdiversity of secondary metabolite gene clusters in xylarialean endophytes.</title>
        <authorList>
            <person name="Franco M.E.E."/>
            <person name="Wisecaver J.H."/>
            <person name="Arnold A.E."/>
            <person name="Ju Y.M."/>
            <person name="Slot J.C."/>
            <person name="Ahrendt S."/>
            <person name="Moore L.P."/>
            <person name="Eastman K.E."/>
            <person name="Scott K."/>
            <person name="Konkel Z."/>
            <person name="Mondo S.J."/>
            <person name="Kuo A."/>
            <person name="Hayes R.D."/>
            <person name="Haridas S."/>
            <person name="Andreopoulos B."/>
            <person name="Riley R."/>
            <person name="LaButti K."/>
            <person name="Pangilinan J."/>
            <person name="Lipzen A."/>
            <person name="Amirebrahimi M."/>
            <person name="Yan J."/>
            <person name="Adam C."/>
            <person name="Keymanesh K."/>
            <person name="Ng V."/>
            <person name="Louie K."/>
            <person name="Northen T."/>
            <person name="Drula E."/>
            <person name="Henrissat B."/>
            <person name="Hsieh H.M."/>
            <person name="Youens-Clark K."/>
            <person name="Lutzoni F."/>
            <person name="Miadlikowska J."/>
            <person name="Eastwood D.C."/>
            <person name="Hamelin R.C."/>
            <person name="Grigoriev I.V."/>
            <person name="U'Ren J.M."/>
        </authorList>
    </citation>
    <scope>NUCLEOTIDE SEQUENCE [LARGE SCALE GENOMIC DNA]</scope>
    <source>
        <strain evidence="1 2">CBS 119005</strain>
    </source>
</reference>